<evidence type="ECO:0000256" key="1">
    <source>
        <dbReference type="SAM" id="Coils"/>
    </source>
</evidence>
<gene>
    <name evidence="2" type="ORF">HanXRQr2_Chr13g0593611</name>
</gene>
<dbReference type="EMBL" id="MNCJ02000328">
    <property type="protein sequence ID" value="KAF5773874.1"/>
    <property type="molecule type" value="Genomic_DNA"/>
</dbReference>
<reference evidence="2" key="2">
    <citation type="submission" date="2020-06" db="EMBL/GenBank/DDBJ databases">
        <title>Helianthus annuus Genome sequencing and assembly Release 2.</title>
        <authorList>
            <person name="Gouzy J."/>
            <person name="Langlade N."/>
            <person name="Munos S."/>
        </authorList>
    </citation>
    <scope>NUCLEOTIDE SEQUENCE</scope>
    <source>
        <tissue evidence="2">Leaves</tissue>
    </source>
</reference>
<name>A0A9K3HCX7_HELAN</name>
<proteinExistence type="predicted"/>
<keyword evidence="1" id="KW-0175">Coiled coil</keyword>
<dbReference type="Proteomes" id="UP000215914">
    <property type="component" value="Unassembled WGS sequence"/>
</dbReference>
<evidence type="ECO:0000313" key="3">
    <source>
        <dbReference type="Proteomes" id="UP000215914"/>
    </source>
</evidence>
<organism evidence="2 3">
    <name type="scientific">Helianthus annuus</name>
    <name type="common">Common sunflower</name>
    <dbReference type="NCBI Taxonomy" id="4232"/>
    <lineage>
        <taxon>Eukaryota</taxon>
        <taxon>Viridiplantae</taxon>
        <taxon>Streptophyta</taxon>
        <taxon>Embryophyta</taxon>
        <taxon>Tracheophyta</taxon>
        <taxon>Spermatophyta</taxon>
        <taxon>Magnoliopsida</taxon>
        <taxon>eudicotyledons</taxon>
        <taxon>Gunneridae</taxon>
        <taxon>Pentapetalae</taxon>
        <taxon>asterids</taxon>
        <taxon>campanulids</taxon>
        <taxon>Asterales</taxon>
        <taxon>Asteraceae</taxon>
        <taxon>Asteroideae</taxon>
        <taxon>Heliantheae alliance</taxon>
        <taxon>Heliantheae</taxon>
        <taxon>Helianthus</taxon>
    </lineage>
</organism>
<dbReference type="Gramene" id="mRNA:HanXRQr2_Chr13g0593611">
    <property type="protein sequence ID" value="mRNA:HanXRQr2_Chr13g0593611"/>
    <property type="gene ID" value="HanXRQr2_Chr13g0593611"/>
</dbReference>
<keyword evidence="3" id="KW-1185">Reference proteome</keyword>
<dbReference type="AlphaFoldDB" id="A0A9K3HCX7"/>
<protein>
    <submittedName>
        <fullName evidence="2">Uncharacterized protein</fullName>
    </submittedName>
</protein>
<accession>A0A9K3HCX7</accession>
<reference evidence="2" key="1">
    <citation type="journal article" date="2017" name="Nature">
        <title>The sunflower genome provides insights into oil metabolism, flowering and Asterid evolution.</title>
        <authorList>
            <person name="Badouin H."/>
            <person name="Gouzy J."/>
            <person name="Grassa C.J."/>
            <person name="Murat F."/>
            <person name="Staton S.E."/>
            <person name="Cottret L."/>
            <person name="Lelandais-Briere C."/>
            <person name="Owens G.L."/>
            <person name="Carrere S."/>
            <person name="Mayjonade B."/>
            <person name="Legrand L."/>
            <person name="Gill N."/>
            <person name="Kane N.C."/>
            <person name="Bowers J.E."/>
            <person name="Hubner S."/>
            <person name="Bellec A."/>
            <person name="Berard A."/>
            <person name="Berges H."/>
            <person name="Blanchet N."/>
            <person name="Boniface M.C."/>
            <person name="Brunel D."/>
            <person name="Catrice O."/>
            <person name="Chaidir N."/>
            <person name="Claudel C."/>
            <person name="Donnadieu C."/>
            <person name="Faraut T."/>
            <person name="Fievet G."/>
            <person name="Helmstetter N."/>
            <person name="King M."/>
            <person name="Knapp S.J."/>
            <person name="Lai Z."/>
            <person name="Le Paslier M.C."/>
            <person name="Lippi Y."/>
            <person name="Lorenzon L."/>
            <person name="Mandel J.R."/>
            <person name="Marage G."/>
            <person name="Marchand G."/>
            <person name="Marquand E."/>
            <person name="Bret-Mestries E."/>
            <person name="Morien E."/>
            <person name="Nambeesan S."/>
            <person name="Nguyen T."/>
            <person name="Pegot-Espagnet P."/>
            <person name="Pouilly N."/>
            <person name="Raftis F."/>
            <person name="Sallet E."/>
            <person name="Schiex T."/>
            <person name="Thomas J."/>
            <person name="Vandecasteele C."/>
            <person name="Vares D."/>
            <person name="Vear F."/>
            <person name="Vautrin S."/>
            <person name="Crespi M."/>
            <person name="Mangin B."/>
            <person name="Burke J.M."/>
            <person name="Salse J."/>
            <person name="Munos S."/>
            <person name="Vincourt P."/>
            <person name="Rieseberg L.H."/>
            <person name="Langlade N.B."/>
        </authorList>
    </citation>
    <scope>NUCLEOTIDE SEQUENCE</scope>
    <source>
        <tissue evidence="2">Leaves</tissue>
    </source>
</reference>
<sequence length="135" mass="14959">MFKALPVNTKGSLSKHLKTLASGSLPCRHDQLRDENEGLAGELKASQTIAAKLQCQVVNAERNLLDKENVGSLLKEKEKAWEEERAGWMVEREQLVGDVKHYKVAGSVSGSDVDTLYAELGIIQEDNQKLAAERR</sequence>
<evidence type="ECO:0000313" key="2">
    <source>
        <dbReference type="EMBL" id="KAF5773874.1"/>
    </source>
</evidence>
<feature type="coiled-coil region" evidence="1">
    <location>
        <begin position="43"/>
        <end position="70"/>
    </location>
</feature>
<comment type="caution">
    <text evidence="2">The sequence shown here is derived from an EMBL/GenBank/DDBJ whole genome shotgun (WGS) entry which is preliminary data.</text>
</comment>